<keyword evidence="9" id="KW-1133">Transmembrane helix</keyword>
<keyword evidence="4 9" id="KW-0808">Transferase</keyword>
<keyword evidence="9" id="KW-1003">Cell membrane</keyword>
<keyword evidence="9" id="KW-0812">Transmembrane</keyword>
<comment type="function">
    <text evidence="9">Involved in lipopolysaccharide (LPS) biosynthesis. Catalyzes the transfer of 3-deoxy-D-manno-octulosonate (Kdo) residue(s) from CMP-Kdo to lipid IV(A), the tetraacyldisaccharide-1,4'-bisphosphate precursor of lipid A.</text>
</comment>
<dbReference type="GO" id="GO:0009244">
    <property type="term" value="P:lipopolysaccharide core region biosynthetic process"/>
    <property type="evidence" value="ECO:0007669"/>
    <property type="project" value="UniProtKB-UniRule"/>
</dbReference>
<feature type="active site" description="Proton acceptor" evidence="7">
    <location>
        <position position="67"/>
    </location>
</feature>
<keyword evidence="11" id="KW-0328">Glycosyltransferase</keyword>
<comment type="similarity">
    <text evidence="9">Belongs to the glycosyltransferase group 1 family.</text>
</comment>
<evidence type="ECO:0000313" key="11">
    <source>
        <dbReference type="EMBL" id="QDV22943.1"/>
    </source>
</evidence>
<dbReference type="GO" id="GO:0005886">
    <property type="term" value="C:plasma membrane"/>
    <property type="evidence" value="ECO:0007669"/>
    <property type="project" value="UniProtKB-SubCell"/>
</dbReference>
<dbReference type="AlphaFoldDB" id="A0A518G2W2"/>
<evidence type="ECO:0000256" key="9">
    <source>
        <dbReference type="RuleBase" id="RU365103"/>
    </source>
</evidence>
<sequence>MLSIWIRNLLYLLAFCLAIPWLVVRRLRTGRYRQGWAEKLWGAASQPPPAGSPASPTIWLHGVSVGEIQLLNPLRQELQAVWPNARFVVSTTTQSGMELARKLLPPAVRTLYFPLDFSWAVHRTFRSLQPDLLVLGELELWPNLLAIAQRADVPVVVVNGRLSARSSAGYRRFRWLTRGMFASLRLVCAQSELYADRFRQCGTDARVTVVSGSMKFDNASLNSSSTEVQQLRALVGVQERHTVFMAGSTQVEDEQAAITAFLHCRQEAPELRLVVVPRHPHRFDAVAQSLQSLPAKVLRRSELTTAVQATDWDILLVDTVGELSHWWGLATVALVGGSFGKRGGQNMIEPAAYGANVAFGPNTSNFRDVVELLLDDDAAIQLPSQESVSTWLAEQLTNPQAGQQRGQRARQLVIAQQGAMAKTVQLLQTLPLPHRGAW</sequence>
<keyword evidence="12" id="KW-1185">Reference proteome</keyword>
<evidence type="ECO:0000256" key="4">
    <source>
        <dbReference type="ARBA" id="ARBA00022679"/>
    </source>
</evidence>
<dbReference type="EMBL" id="CP036298">
    <property type="protein sequence ID" value="QDV22943.1"/>
    <property type="molecule type" value="Genomic_DNA"/>
</dbReference>
<evidence type="ECO:0000256" key="2">
    <source>
        <dbReference type="ARBA" id="ARBA00012621"/>
    </source>
</evidence>
<feature type="transmembrane region" description="Helical" evidence="9">
    <location>
        <begin position="6"/>
        <end position="24"/>
    </location>
</feature>
<dbReference type="GO" id="GO:0043842">
    <property type="term" value="F:Kdo transferase activity"/>
    <property type="evidence" value="ECO:0007669"/>
    <property type="project" value="UniProtKB-EC"/>
</dbReference>
<evidence type="ECO:0000256" key="3">
    <source>
        <dbReference type="ARBA" id="ARBA00019077"/>
    </source>
</evidence>
<evidence type="ECO:0000313" key="12">
    <source>
        <dbReference type="Proteomes" id="UP000318017"/>
    </source>
</evidence>
<dbReference type="PANTHER" id="PTHR42755:SF1">
    <property type="entry name" value="3-DEOXY-D-MANNO-OCTULOSONIC ACID TRANSFERASE, MITOCHONDRIAL-RELATED"/>
    <property type="match status" value="1"/>
</dbReference>
<name>A0A518G2W2_9BACT</name>
<keyword evidence="9" id="KW-0472">Membrane</keyword>
<evidence type="ECO:0000256" key="7">
    <source>
        <dbReference type="PIRSR" id="PIRSR639901-1"/>
    </source>
</evidence>
<feature type="site" description="Transition state stabilizer" evidence="8">
    <location>
        <position position="137"/>
    </location>
</feature>
<dbReference type="KEGG" id="ahel:Q31a_12360"/>
<evidence type="ECO:0000256" key="6">
    <source>
        <dbReference type="ARBA" id="ARBA00049183"/>
    </source>
</evidence>
<feature type="domain" description="3-deoxy-D-manno-octulosonic-acid transferase N-terminal" evidence="10">
    <location>
        <begin position="45"/>
        <end position="217"/>
    </location>
</feature>
<dbReference type="Pfam" id="PF04413">
    <property type="entry name" value="Glycos_transf_N"/>
    <property type="match status" value="1"/>
</dbReference>
<evidence type="ECO:0000256" key="5">
    <source>
        <dbReference type="ARBA" id="ARBA00031445"/>
    </source>
</evidence>
<comment type="catalytic activity">
    <reaction evidence="6 9">
        <text>lipid IVA (E. coli) + CMP-3-deoxy-beta-D-manno-octulosonate = alpha-Kdo-(2-&gt;6)-lipid IVA (E. coli) + CMP + H(+)</text>
        <dbReference type="Rhea" id="RHEA:28066"/>
        <dbReference type="ChEBI" id="CHEBI:15378"/>
        <dbReference type="ChEBI" id="CHEBI:58603"/>
        <dbReference type="ChEBI" id="CHEBI:60364"/>
        <dbReference type="ChEBI" id="CHEBI:60377"/>
        <dbReference type="ChEBI" id="CHEBI:85987"/>
        <dbReference type="EC" id="2.4.99.12"/>
    </reaction>
</comment>
<evidence type="ECO:0000256" key="1">
    <source>
        <dbReference type="ARBA" id="ARBA00004713"/>
    </source>
</evidence>
<gene>
    <name evidence="11" type="primary">waaA</name>
    <name evidence="11" type="ORF">Q31a_12360</name>
</gene>
<proteinExistence type="inferred from homology"/>
<evidence type="ECO:0000256" key="8">
    <source>
        <dbReference type="PIRSR" id="PIRSR639901-2"/>
    </source>
</evidence>
<dbReference type="GO" id="GO:0009245">
    <property type="term" value="P:lipid A biosynthetic process"/>
    <property type="evidence" value="ECO:0007669"/>
    <property type="project" value="TreeGrafter"/>
</dbReference>
<organism evidence="11 12">
    <name type="scientific">Aureliella helgolandensis</name>
    <dbReference type="NCBI Taxonomy" id="2527968"/>
    <lineage>
        <taxon>Bacteria</taxon>
        <taxon>Pseudomonadati</taxon>
        <taxon>Planctomycetota</taxon>
        <taxon>Planctomycetia</taxon>
        <taxon>Pirellulales</taxon>
        <taxon>Pirellulaceae</taxon>
        <taxon>Aureliella</taxon>
    </lineage>
</organism>
<dbReference type="InterPro" id="IPR039901">
    <property type="entry name" value="Kdotransferase"/>
</dbReference>
<dbReference type="SUPFAM" id="SSF53756">
    <property type="entry name" value="UDP-Glycosyltransferase/glycogen phosphorylase"/>
    <property type="match status" value="1"/>
</dbReference>
<protein>
    <recommendedName>
        <fullName evidence="3 9">3-deoxy-D-manno-octulosonic acid transferase</fullName>
        <shortName evidence="9">Kdo transferase</shortName>
        <ecNumber evidence="2 9">2.4.99.12</ecNumber>
    </recommendedName>
    <alternativeName>
        <fullName evidence="5 9">Lipid IV(A) 3-deoxy-D-manno-octulosonic acid transferase</fullName>
    </alternativeName>
</protein>
<dbReference type="UniPathway" id="UPA00958"/>
<comment type="subcellular location">
    <subcellularLocation>
        <location evidence="9">Cell membrane</location>
    </subcellularLocation>
</comment>
<dbReference type="RefSeq" id="WP_145075287.1">
    <property type="nucleotide sequence ID" value="NZ_CP036298.1"/>
</dbReference>
<dbReference type="InterPro" id="IPR007507">
    <property type="entry name" value="Glycos_transf_N"/>
</dbReference>
<reference evidence="11 12" key="1">
    <citation type="submission" date="2019-02" db="EMBL/GenBank/DDBJ databases">
        <title>Deep-cultivation of Planctomycetes and their phenomic and genomic characterization uncovers novel biology.</title>
        <authorList>
            <person name="Wiegand S."/>
            <person name="Jogler M."/>
            <person name="Boedeker C."/>
            <person name="Pinto D."/>
            <person name="Vollmers J."/>
            <person name="Rivas-Marin E."/>
            <person name="Kohn T."/>
            <person name="Peeters S.H."/>
            <person name="Heuer A."/>
            <person name="Rast P."/>
            <person name="Oberbeckmann S."/>
            <person name="Bunk B."/>
            <person name="Jeske O."/>
            <person name="Meyerdierks A."/>
            <person name="Storesund J.E."/>
            <person name="Kallscheuer N."/>
            <person name="Luecker S."/>
            <person name="Lage O.M."/>
            <person name="Pohl T."/>
            <person name="Merkel B.J."/>
            <person name="Hornburger P."/>
            <person name="Mueller R.-W."/>
            <person name="Bruemmer F."/>
            <person name="Labrenz M."/>
            <person name="Spormann A.M."/>
            <person name="Op den Camp H."/>
            <person name="Overmann J."/>
            <person name="Amann R."/>
            <person name="Jetten M.S.M."/>
            <person name="Mascher T."/>
            <person name="Medema M.H."/>
            <person name="Devos D.P."/>
            <person name="Kaster A.-K."/>
            <person name="Ovreas L."/>
            <person name="Rohde M."/>
            <person name="Galperin M.Y."/>
            <person name="Jogler C."/>
        </authorList>
    </citation>
    <scope>NUCLEOTIDE SEQUENCE [LARGE SCALE GENOMIC DNA]</scope>
    <source>
        <strain evidence="11 12">Q31a</strain>
    </source>
</reference>
<dbReference type="EC" id="2.4.99.12" evidence="2 9"/>
<dbReference type="Gene3D" id="3.40.50.2000">
    <property type="entry name" value="Glycogen Phosphorylase B"/>
    <property type="match status" value="1"/>
</dbReference>
<dbReference type="PANTHER" id="PTHR42755">
    <property type="entry name" value="3-DEOXY-MANNO-OCTULOSONATE CYTIDYLYLTRANSFERASE"/>
    <property type="match status" value="1"/>
</dbReference>
<accession>A0A518G2W2</accession>
<comment type="pathway">
    <text evidence="1 9">Bacterial outer membrane biogenesis; LPS core biosynthesis.</text>
</comment>
<dbReference type="InterPro" id="IPR038107">
    <property type="entry name" value="Glycos_transf_N_sf"/>
</dbReference>
<feature type="site" description="Transition state stabilizer" evidence="8">
    <location>
        <position position="215"/>
    </location>
</feature>
<dbReference type="Gene3D" id="3.40.50.11720">
    <property type="entry name" value="3-Deoxy-D-manno-octulosonic-acid transferase, N-terminal domain"/>
    <property type="match status" value="1"/>
</dbReference>
<evidence type="ECO:0000259" key="10">
    <source>
        <dbReference type="Pfam" id="PF04413"/>
    </source>
</evidence>
<dbReference type="OrthoDB" id="9789797at2"/>
<dbReference type="Proteomes" id="UP000318017">
    <property type="component" value="Chromosome"/>
</dbReference>
<keyword evidence="9" id="KW-0448">Lipopolysaccharide biosynthesis</keyword>